<evidence type="ECO:0000256" key="1">
    <source>
        <dbReference type="ARBA" id="ARBA00004167"/>
    </source>
</evidence>
<evidence type="ECO:0000259" key="7">
    <source>
        <dbReference type="Pfam" id="PF26002"/>
    </source>
</evidence>
<comment type="subcellular location">
    <subcellularLocation>
        <location evidence="1">Membrane</location>
        <topology evidence="1">Single-pass membrane protein</topology>
    </subcellularLocation>
</comment>
<dbReference type="Gene3D" id="2.40.30.170">
    <property type="match status" value="1"/>
</dbReference>
<evidence type="ECO:0000313" key="9">
    <source>
        <dbReference type="Proteomes" id="UP000011820"/>
    </source>
</evidence>
<dbReference type="InterPro" id="IPR050739">
    <property type="entry name" value="MFP"/>
</dbReference>
<organism evidence="8 9">
    <name type="scientific">Candidatus Liberibacter asiaticus str. gxpsy</name>
    <dbReference type="NCBI Taxonomy" id="1174529"/>
    <lineage>
        <taxon>Bacteria</taxon>
        <taxon>Pseudomonadati</taxon>
        <taxon>Pseudomonadota</taxon>
        <taxon>Alphaproteobacteria</taxon>
        <taxon>Hyphomicrobiales</taxon>
        <taxon>Rhizobiaceae</taxon>
        <taxon>Liberibacter</taxon>
    </lineage>
</organism>
<evidence type="ECO:0000256" key="2">
    <source>
        <dbReference type="ARBA" id="ARBA00022692"/>
    </source>
</evidence>
<dbReference type="Gene3D" id="2.40.50.100">
    <property type="match status" value="1"/>
</dbReference>
<gene>
    <name evidence="8" type="ORF">WSI_01265</name>
</gene>
<protein>
    <submittedName>
        <fullName evidence="8">Type I secretion membrane fusion protein, HlyD</fullName>
    </submittedName>
</protein>
<dbReference type="InterPro" id="IPR058982">
    <property type="entry name" value="Beta-barrel_AprE"/>
</dbReference>
<proteinExistence type="predicted"/>
<feature type="coiled-coil region" evidence="5">
    <location>
        <begin position="103"/>
        <end position="137"/>
    </location>
</feature>
<dbReference type="EMBL" id="CP004005">
    <property type="protein sequence ID" value="AGH16623.1"/>
    <property type="molecule type" value="Genomic_DNA"/>
</dbReference>
<dbReference type="PRINTS" id="PR01490">
    <property type="entry name" value="RTXTOXIND"/>
</dbReference>
<dbReference type="RefSeq" id="WP_012778605.1">
    <property type="nucleotide sequence ID" value="NC_020549.1"/>
</dbReference>
<evidence type="ECO:0000256" key="4">
    <source>
        <dbReference type="ARBA" id="ARBA00023136"/>
    </source>
</evidence>
<evidence type="ECO:0000256" key="6">
    <source>
        <dbReference type="SAM" id="Phobius"/>
    </source>
</evidence>
<name>A0ABM5NEL3_LIBAS</name>
<feature type="domain" description="AprE-like beta-barrel" evidence="7">
    <location>
        <begin position="330"/>
        <end position="416"/>
    </location>
</feature>
<keyword evidence="9" id="KW-1185">Reference proteome</keyword>
<dbReference type="PANTHER" id="PTHR30386">
    <property type="entry name" value="MEMBRANE FUSION SUBUNIT OF EMRAB-TOLC MULTIDRUG EFFLUX PUMP"/>
    <property type="match status" value="1"/>
</dbReference>
<keyword evidence="2 6" id="KW-0812">Transmembrane</keyword>
<keyword evidence="5" id="KW-0175">Coiled coil</keyword>
<feature type="transmembrane region" description="Helical" evidence="6">
    <location>
        <begin position="21"/>
        <end position="40"/>
    </location>
</feature>
<reference evidence="8 9" key="1">
    <citation type="journal article" date="2013" name="Genome Announc.">
        <title>Complete Genome Sequence of a Chinese Strain of 'Candidatus Liberibacter asiaticus'.</title>
        <authorList>
            <person name="Lin H."/>
            <person name="Han C.S."/>
            <person name="Liu B."/>
            <person name="Lou B."/>
            <person name="Bai X."/>
            <person name="Deng C."/>
            <person name="Civerolo E.L."/>
            <person name="Gupta G."/>
        </authorList>
    </citation>
    <scope>NUCLEOTIDE SEQUENCE [LARGE SCALE GENOMIC DNA]</scope>
    <source>
        <strain evidence="9">gxpsy</strain>
    </source>
</reference>
<accession>A0ABM5NEL3</accession>
<dbReference type="Pfam" id="PF26002">
    <property type="entry name" value="Beta-barrel_AprE"/>
    <property type="match status" value="1"/>
</dbReference>
<evidence type="ECO:0000256" key="3">
    <source>
        <dbReference type="ARBA" id="ARBA00022989"/>
    </source>
</evidence>
<dbReference type="PANTHER" id="PTHR30386:SF26">
    <property type="entry name" value="TRANSPORT PROTEIN COMB"/>
    <property type="match status" value="1"/>
</dbReference>
<keyword evidence="3 6" id="KW-1133">Transmembrane helix</keyword>
<keyword evidence="4 6" id="KW-0472">Membrane</keyword>
<evidence type="ECO:0000256" key="5">
    <source>
        <dbReference type="SAM" id="Coils"/>
    </source>
</evidence>
<evidence type="ECO:0000313" key="8">
    <source>
        <dbReference type="EMBL" id="AGH16623.1"/>
    </source>
</evidence>
<sequence>MHHFMWKNLKRNHPASLKRMTLLSIIGIIGLITWSILLPIEISVSSSGEILNEDNVVEIKSPFSGIIKKFQVENGSQILQGTPLLTFEDIETTDLIDLKKVSIKNLRCHIDTEKSALDFLNNKYDVLEKAFESREEQLLDFLGKYHSTCSKVFNYGISSVYRSLKMKLTRMRSIYLNRLDLENKSSLLRALLSSHQKDLTMMKNLFEKNAVSQNDLNQQERIVYKSTLELRENIHEQKNMLRHINELYDEANLEFANYLKEISRDLEQNQRTFADEMSKLTILEKTREQKTILSPIAGTIVYNQSFSSSNYAQQSQPLMKIVPHSKLTYIRAKVTPKQIQHVKKGYTATVRFPHYADIREKKFKAIIEKIDPIISQQDNNLQTQEYYEVILKITDLAFSDNNIELRNGFPAEVLFTAKNTTLAQEIIHPITDNWPKIFER</sequence>
<dbReference type="Proteomes" id="UP000011820">
    <property type="component" value="Chromosome"/>
</dbReference>